<sequence length="238" mass="26895">MVERSLSMREAAEGELQGQSVVKALSCFNNKHIYVGCDEAFRLNPSGNINIPLEATDFFCSGPCLTEAQLVLNCIDDILSNFLFYNKATVQQMRYALNAGCSFSRQRGNFNLAEYIGGETSDAPNESPQSPIAGVTETNVSLSSHQSGDRRKRGNIQRQTIEKQRMNTELWRVVHLWWPLLLCKVIANGFHSTKHKVNPLPHNRPPSSAYTRTSYYSYHMHQSSLNENEKSLECYDNP</sequence>
<dbReference type="PANTHER" id="PTHR34366">
    <property type="entry name" value="OS07G0289901 PROTEIN-RELATED"/>
    <property type="match status" value="1"/>
</dbReference>
<evidence type="ECO:0000259" key="2">
    <source>
        <dbReference type="Pfam" id="PF24865"/>
    </source>
</evidence>
<evidence type="ECO:0000256" key="1">
    <source>
        <dbReference type="SAM" id="MobiDB-lite"/>
    </source>
</evidence>
<reference evidence="3 4" key="1">
    <citation type="journal article" date="2023" name="Life. Sci Alliance">
        <title>Evolutionary insights into 3D genome organization and epigenetic landscape of Vigna mungo.</title>
        <authorList>
            <person name="Junaid A."/>
            <person name="Singh B."/>
            <person name="Bhatia S."/>
        </authorList>
    </citation>
    <scope>NUCLEOTIDE SEQUENCE [LARGE SCALE GENOMIC DNA]</scope>
    <source>
        <strain evidence="3">Urdbean</strain>
    </source>
</reference>
<dbReference type="AlphaFoldDB" id="A0AAQ3MTT9"/>
<keyword evidence="4" id="KW-1185">Reference proteome</keyword>
<protein>
    <recommendedName>
        <fullName evidence="2">DUF7731 domain-containing protein</fullName>
    </recommendedName>
</protein>
<feature type="domain" description="DUF7731" evidence="2">
    <location>
        <begin position="19"/>
        <end position="116"/>
    </location>
</feature>
<evidence type="ECO:0000313" key="4">
    <source>
        <dbReference type="Proteomes" id="UP001374535"/>
    </source>
</evidence>
<proteinExistence type="predicted"/>
<dbReference type="PANTHER" id="PTHR34366:SF8">
    <property type="entry name" value="TRANSMEMBRANE PROTEIN"/>
    <property type="match status" value="1"/>
</dbReference>
<dbReference type="InterPro" id="IPR056633">
    <property type="entry name" value="DUF7731"/>
</dbReference>
<feature type="region of interest" description="Disordered" evidence="1">
    <location>
        <begin position="138"/>
        <end position="160"/>
    </location>
</feature>
<dbReference type="EMBL" id="CP144692">
    <property type="protein sequence ID" value="WVY96769.1"/>
    <property type="molecule type" value="Genomic_DNA"/>
</dbReference>
<gene>
    <name evidence="3" type="ORF">V8G54_028920</name>
</gene>
<organism evidence="3 4">
    <name type="scientific">Vigna mungo</name>
    <name type="common">Black gram</name>
    <name type="synonym">Phaseolus mungo</name>
    <dbReference type="NCBI Taxonomy" id="3915"/>
    <lineage>
        <taxon>Eukaryota</taxon>
        <taxon>Viridiplantae</taxon>
        <taxon>Streptophyta</taxon>
        <taxon>Embryophyta</taxon>
        <taxon>Tracheophyta</taxon>
        <taxon>Spermatophyta</taxon>
        <taxon>Magnoliopsida</taxon>
        <taxon>eudicotyledons</taxon>
        <taxon>Gunneridae</taxon>
        <taxon>Pentapetalae</taxon>
        <taxon>rosids</taxon>
        <taxon>fabids</taxon>
        <taxon>Fabales</taxon>
        <taxon>Fabaceae</taxon>
        <taxon>Papilionoideae</taxon>
        <taxon>50 kb inversion clade</taxon>
        <taxon>NPAAA clade</taxon>
        <taxon>indigoferoid/millettioid clade</taxon>
        <taxon>Phaseoleae</taxon>
        <taxon>Vigna</taxon>
    </lineage>
</organism>
<accession>A0AAQ3MTT9</accession>
<dbReference type="Proteomes" id="UP001374535">
    <property type="component" value="Chromosome 9"/>
</dbReference>
<evidence type="ECO:0000313" key="3">
    <source>
        <dbReference type="EMBL" id="WVY96769.1"/>
    </source>
</evidence>
<name>A0AAQ3MTT9_VIGMU</name>
<dbReference type="Pfam" id="PF24865">
    <property type="entry name" value="DUF7731"/>
    <property type="match status" value="1"/>
</dbReference>